<comment type="subcellular location">
    <subcellularLocation>
        <location evidence="1">Virion</location>
    </subcellularLocation>
</comment>
<feature type="compositionally biased region" description="Basic and acidic residues" evidence="3">
    <location>
        <begin position="80"/>
        <end position="118"/>
    </location>
</feature>
<sequence>MKLTANLKKWIVENCDVKADAADDEFRKAVSEALIDGSLTGEKYSELMTDPKSEEIDGFKATLEGINETLVSLTELIKTSKETSGDKTEDKTKDTSDDKSTDKTEDKSKDKDKTKDEPSSWAKNIASLVLPQMVGDKGIDIRVKEVADSYNGTKSALLYPATTKKGDPHLMAGRPVILEDRGRAIELSQRDKAVSGAYAKWMIASSVHCHGNKRMGLSMLRDHDKELVLYAIKNMEWGGSSNGGDFGDIKDRKLTEMEQKQIIDDNVSGGLEAAPIVFDDDIIQTPLLHGELFPLVKKVNIDRGRRIEGVATGTVTLGWGGIDATAITLFNTAAYVTAFDTTIYRVEGAIQIGLDFLSDTPIDFGQHVTSQYGERLLEELDGVIATGNGTTQPQGIMNSGATAVAFGGVAATIGGYETLRYTVTKPEHGGNMDSTAVFCGTEQSFVRARAIPVGATDERRLFGLGHFTSDYNLSGRSYRINETLANNQIFYAVLGRYRMYIRRGLTMRSSTEGNTLILNNLMLIAITARFGGQMERAAAAALTITAQA</sequence>
<evidence type="ECO:0000256" key="3">
    <source>
        <dbReference type="SAM" id="MobiDB-lite"/>
    </source>
</evidence>
<gene>
    <name evidence="5" type="ORF">LCGC14_0249330</name>
</gene>
<dbReference type="SUPFAM" id="SSF56563">
    <property type="entry name" value="Major capsid protein gp5"/>
    <property type="match status" value="1"/>
</dbReference>
<keyword evidence="2" id="KW-0946">Virion</keyword>
<evidence type="ECO:0000256" key="2">
    <source>
        <dbReference type="ARBA" id="ARBA00022844"/>
    </source>
</evidence>
<evidence type="ECO:0000256" key="1">
    <source>
        <dbReference type="ARBA" id="ARBA00004328"/>
    </source>
</evidence>
<dbReference type="NCBIfam" id="TIGR01554">
    <property type="entry name" value="major_cap_HK97"/>
    <property type="match status" value="1"/>
</dbReference>
<feature type="domain" description="Phage capsid-like C-terminal" evidence="4">
    <location>
        <begin position="278"/>
        <end position="541"/>
    </location>
</feature>
<evidence type="ECO:0000313" key="5">
    <source>
        <dbReference type="EMBL" id="KKN88370.1"/>
    </source>
</evidence>
<feature type="region of interest" description="Disordered" evidence="3">
    <location>
        <begin position="80"/>
        <end position="120"/>
    </location>
</feature>
<accession>A0A0F9U567</accession>
<protein>
    <recommendedName>
        <fullName evidence="4">Phage capsid-like C-terminal domain-containing protein</fullName>
    </recommendedName>
</protein>
<comment type="caution">
    <text evidence="5">The sequence shown here is derived from an EMBL/GenBank/DDBJ whole genome shotgun (WGS) entry which is preliminary data.</text>
</comment>
<organism evidence="5">
    <name type="scientific">marine sediment metagenome</name>
    <dbReference type="NCBI Taxonomy" id="412755"/>
    <lineage>
        <taxon>unclassified sequences</taxon>
        <taxon>metagenomes</taxon>
        <taxon>ecological metagenomes</taxon>
    </lineage>
</organism>
<dbReference type="Pfam" id="PF05065">
    <property type="entry name" value="Phage_capsid"/>
    <property type="match status" value="1"/>
</dbReference>
<dbReference type="GO" id="GO:0044423">
    <property type="term" value="C:virion component"/>
    <property type="evidence" value="ECO:0007669"/>
    <property type="project" value="UniProtKB-KW"/>
</dbReference>
<evidence type="ECO:0000259" key="4">
    <source>
        <dbReference type="Pfam" id="PF05065"/>
    </source>
</evidence>
<proteinExistence type="predicted"/>
<dbReference type="EMBL" id="LAZR01000129">
    <property type="protein sequence ID" value="KKN88370.1"/>
    <property type="molecule type" value="Genomic_DNA"/>
</dbReference>
<reference evidence="5" key="1">
    <citation type="journal article" date="2015" name="Nature">
        <title>Complex archaea that bridge the gap between prokaryotes and eukaryotes.</title>
        <authorList>
            <person name="Spang A."/>
            <person name="Saw J.H."/>
            <person name="Jorgensen S.L."/>
            <person name="Zaremba-Niedzwiedzka K."/>
            <person name="Martijn J."/>
            <person name="Lind A.E."/>
            <person name="van Eijk R."/>
            <person name="Schleper C."/>
            <person name="Guy L."/>
            <person name="Ettema T.J."/>
        </authorList>
    </citation>
    <scope>NUCLEOTIDE SEQUENCE</scope>
</reference>
<name>A0A0F9U567_9ZZZZ</name>
<dbReference type="InterPro" id="IPR054612">
    <property type="entry name" value="Phage_capsid-like_C"/>
</dbReference>
<dbReference type="InterPro" id="IPR024455">
    <property type="entry name" value="Phage_capsid"/>
</dbReference>
<dbReference type="AlphaFoldDB" id="A0A0F9U567"/>